<name>H8Z4Q8_9GAMM</name>
<dbReference type="STRING" id="631362.Thi970DRAFT_03941"/>
<organism evidence="2 3">
    <name type="scientific">Thiorhodovibrio frisius</name>
    <dbReference type="NCBI Taxonomy" id="631362"/>
    <lineage>
        <taxon>Bacteria</taxon>
        <taxon>Pseudomonadati</taxon>
        <taxon>Pseudomonadota</taxon>
        <taxon>Gammaproteobacteria</taxon>
        <taxon>Chromatiales</taxon>
        <taxon>Chromatiaceae</taxon>
        <taxon>Thiorhodovibrio</taxon>
    </lineage>
</organism>
<evidence type="ECO:0000313" key="2">
    <source>
        <dbReference type="EMBL" id="EIC20315.1"/>
    </source>
</evidence>
<feature type="transmembrane region" description="Helical" evidence="1">
    <location>
        <begin position="65"/>
        <end position="84"/>
    </location>
</feature>
<keyword evidence="1" id="KW-1133">Transmembrane helix</keyword>
<feature type="transmembrane region" description="Helical" evidence="1">
    <location>
        <begin position="6"/>
        <end position="28"/>
    </location>
</feature>
<gene>
    <name evidence="2" type="ORF">Thi970DRAFT_03941</name>
</gene>
<dbReference type="Proteomes" id="UP000002964">
    <property type="component" value="Unassembled WGS sequence"/>
</dbReference>
<keyword evidence="1" id="KW-0472">Membrane</keyword>
<proteinExistence type="predicted"/>
<reference evidence="3" key="1">
    <citation type="submission" date="2011-06" db="EMBL/GenBank/DDBJ databases">
        <authorList>
            <consortium name="US DOE Joint Genome Institute (JGI-PGF)"/>
            <person name="Lucas S."/>
            <person name="Han J."/>
            <person name="Lapidus A."/>
            <person name="Cheng J.-F."/>
            <person name="Goodwin L."/>
            <person name="Pitluck S."/>
            <person name="Peters L."/>
            <person name="Land M.L."/>
            <person name="Hauser L."/>
            <person name="Vogl K."/>
            <person name="Liu Z."/>
            <person name="Overmann J."/>
            <person name="Frigaard N.-U."/>
            <person name="Bryant D.A."/>
            <person name="Woyke T.J."/>
        </authorList>
    </citation>
    <scope>NUCLEOTIDE SEQUENCE [LARGE SCALE GENOMIC DNA]</scope>
    <source>
        <strain evidence="3">970</strain>
    </source>
</reference>
<protein>
    <submittedName>
        <fullName evidence="2">Uncharacterized protein</fullName>
    </submittedName>
</protein>
<feature type="transmembrane region" description="Helical" evidence="1">
    <location>
        <begin position="40"/>
        <end position="59"/>
    </location>
</feature>
<reference evidence="2 3" key="2">
    <citation type="submission" date="2011-11" db="EMBL/GenBank/DDBJ databases">
        <authorList>
            <consortium name="US DOE Joint Genome Institute"/>
            <person name="Lucas S."/>
            <person name="Han J."/>
            <person name="Lapidus A."/>
            <person name="Cheng J.-F."/>
            <person name="Goodwin L."/>
            <person name="Pitluck S."/>
            <person name="Peters L."/>
            <person name="Ovchinnikova G."/>
            <person name="Zhang X."/>
            <person name="Detter J.C."/>
            <person name="Han C."/>
            <person name="Tapia R."/>
            <person name="Land M."/>
            <person name="Hauser L."/>
            <person name="Kyrpides N."/>
            <person name="Ivanova N."/>
            <person name="Pagani I."/>
            <person name="Vogl K."/>
            <person name="Liu Z."/>
            <person name="Overmann J."/>
            <person name="Frigaard N.-U."/>
            <person name="Bryant D."/>
            <person name="Woyke T."/>
        </authorList>
    </citation>
    <scope>NUCLEOTIDE SEQUENCE [LARGE SCALE GENOMIC DNA]</scope>
    <source>
        <strain evidence="2 3">970</strain>
    </source>
</reference>
<keyword evidence="3" id="KW-1185">Reference proteome</keyword>
<evidence type="ECO:0000256" key="1">
    <source>
        <dbReference type="SAM" id="Phobius"/>
    </source>
</evidence>
<dbReference type="OrthoDB" id="8005151at2"/>
<sequence length="94" mass="10306">MESLFASGRIIDPILIMVLVEAVVLWLLHRATGRGPGLKPLLPLLASGFLLLLAVRAALVQAPWPLIALPLAAALLTHILDLLLRWPREHPSRQ</sequence>
<dbReference type="HOGENOM" id="CLU_165445_0_0_6"/>
<keyword evidence="1" id="KW-0812">Transmembrane</keyword>
<dbReference type="AlphaFoldDB" id="H8Z4Q8"/>
<evidence type="ECO:0000313" key="3">
    <source>
        <dbReference type="Proteomes" id="UP000002964"/>
    </source>
</evidence>
<dbReference type="EMBL" id="JH603170">
    <property type="protein sequence ID" value="EIC20315.1"/>
    <property type="molecule type" value="Genomic_DNA"/>
</dbReference>
<accession>H8Z4Q8</accession>
<dbReference type="RefSeq" id="WP_009150718.1">
    <property type="nucleotide sequence ID" value="NZ_CP121471.1"/>
</dbReference>
<dbReference type="eggNOG" id="ENOG5033APD">
    <property type="taxonomic scope" value="Bacteria"/>
</dbReference>